<dbReference type="AlphaFoldDB" id="A0AAP0FN01"/>
<evidence type="ECO:0000256" key="1">
    <source>
        <dbReference type="SAM" id="MobiDB-lite"/>
    </source>
</evidence>
<comment type="caution">
    <text evidence="2">The sequence shown here is derived from an EMBL/GenBank/DDBJ whole genome shotgun (WGS) entry which is preliminary data.</text>
</comment>
<keyword evidence="3" id="KW-1185">Reference proteome</keyword>
<name>A0AAP0FN01_9MAGN</name>
<evidence type="ECO:0000313" key="3">
    <source>
        <dbReference type="Proteomes" id="UP001420932"/>
    </source>
</evidence>
<sequence>MSLRIHNMGKTTSEAHNRKVPAKANTCKLTTQSLTRQDAGTTGIITPLEDGGQNLDDAITCVVERTIETSILDRRLTCGFVHSPLTLRMGVIQNPNSEFAQDRPCKSLHTNHEGEDRDEANLETSVAKEEARTTGEGIPDFGLDDTSVGSGEDYTIALGVKGDEDE</sequence>
<feature type="compositionally biased region" description="Basic and acidic residues" evidence="1">
    <location>
        <begin position="100"/>
        <end position="115"/>
    </location>
</feature>
<feature type="region of interest" description="Disordered" evidence="1">
    <location>
        <begin position="98"/>
        <end position="149"/>
    </location>
</feature>
<accession>A0AAP0FN01</accession>
<gene>
    <name evidence="2" type="ORF">Syun_023150</name>
</gene>
<reference evidence="2 3" key="1">
    <citation type="submission" date="2024-01" db="EMBL/GenBank/DDBJ databases">
        <title>Genome assemblies of Stephania.</title>
        <authorList>
            <person name="Yang L."/>
        </authorList>
    </citation>
    <scope>NUCLEOTIDE SEQUENCE [LARGE SCALE GENOMIC DNA]</scope>
    <source>
        <strain evidence="2">YNDBR</strain>
        <tissue evidence="2">Leaf</tissue>
    </source>
</reference>
<protein>
    <submittedName>
        <fullName evidence="2">Uncharacterized protein</fullName>
    </submittedName>
</protein>
<dbReference type="Proteomes" id="UP001420932">
    <property type="component" value="Unassembled WGS sequence"/>
</dbReference>
<dbReference type="EMBL" id="JBBNAF010000010">
    <property type="protein sequence ID" value="KAK9107139.1"/>
    <property type="molecule type" value="Genomic_DNA"/>
</dbReference>
<organism evidence="2 3">
    <name type="scientific">Stephania yunnanensis</name>
    <dbReference type="NCBI Taxonomy" id="152371"/>
    <lineage>
        <taxon>Eukaryota</taxon>
        <taxon>Viridiplantae</taxon>
        <taxon>Streptophyta</taxon>
        <taxon>Embryophyta</taxon>
        <taxon>Tracheophyta</taxon>
        <taxon>Spermatophyta</taxon>
        <taxon>Magnoliopsida</taxon>
        <taxon>Ranunculales</taxon>
        <taxon>Menispermaceae</taxon>
        <taxon>Menispermoideae</taxon>
        <taxon>Cissampelideae</taxon>
        <taxon>Stephania</taxon>
    </lineage>
</organism>
<proteinExistence type="predicted"/>
<evidence type="ECO:0000313" key="2">
    <source>
        <dbReference type="EMBL" id="KAK9107139.1"/>
    </source>
</evidence>